<dbReference type="AlphaFoldDB" id="A0AAV9ZNA1"/>
<dbReference type="EMBL" id="JAWWNJ010000128">
    <property type="protein sequence ID" value="KAK6987842.1"/>
    <property type="molecule type" value="Genomic_DNA"/>
</dbReference>
<sequence>MNERGESGLIFDPFYRLTDVSHGFRIFASEDYLRTLPAKRYNTEPLPLPPQDHWLIYLNALVKDSGQSNAEIYTRIAVENSVKIDSLCIKPTFIDYDPPPSFHTALLAGLLYALQDTPKSVPITILSSTNFLGSAFVTKRTVMENNPLHPNFRLIKCIIAYLNERAGRVIFTRRKLPPVSFEILHPHC</sequence>
<protein>
    <submittedName>
        <fullName evidence="1">Uncharacterized protein</fullName>
    </submittedName>
</protein>
<proteinExistence type="predicted"/>
<organism evidence="1 2">
    <name type="scientific">Favolaschia claudopus</name>
    <dbReference type="NCBI Taxonomy" id="2862362"/>
    <lineage>
        <taxon>Eukaryota</taxon>
        <taxon>Fungi</taxon>
        <taxon>Dikarya</taxon>
        <taxon>Basidiomycota</taxon>
        <taxon>Agaricomycotina</taxon>
        <taxon>Agaricomycetes</taxon>
        <taxon>Agaricomycetidae</taxon>
        <taxon>Agaricales</taxon>
        <taxon>Marasmiineae</taxon>
        <taxon>Mycenaceae</taxon>
        <taxon>Favolaschia</taxon>
    </lineage>
</organism>
<evidence type="ECO:0000313" key="2">
    <source>
        <dbReference type="Proteomes" id="UP001362999"/>
    </source>
</evidence>
<keyword evidence="2" id="KW-1185">Reference proteome</keyword>
<name>A0AAV9ZNA1_9AGAR</name>
<gene>
    <name evidence="1" type="ORF">R3P38DRAFT_3230011</name>
</gene>
<reference evidence="1 2" key="1">
    <citation type="journal article" date="2024" name="J Genomics">
        <title>Draft genome sequencing and assembly of Favolaschia claudopus CIRM-BRFM 2984 isolated from oak limbs.</title>
        <authorList>
            <person name="Navarro D."/>
            <person name="Drula E."/>
            <person name="Chaduli D."/>
            <person name="Cazenave R."/>
            <person name="Ahrendt S."/>
            <person name="Wang J."/>
            <person name="Lipzen A."/>
            <person name="Daum C."/>
            <person name="Barry K."/>
            <person name="Grigoriev I.V."/>
            <person name="Favel A."/>
            <person name="Rosso M.N."/>
            <person name="Martin F."/>
        </authorList>
    </citation>
    <scope>NUCLEOTIDE SEQUENCE [LARGE SCALE GENOMIC DNA]</scope>
    <source>
        <strain evidence="1 2">CIRM-BRFM 2984</strain>
    </source>
</reference>
<comment type="caution">
    <text evidence="1">The sequence shown here is derived from an EMBL/GenBank/DDBJ whole genome shotgun (WGS) entry which is preliminary data.</text>
</comment>
<accession>A0AAV9ZNA1</accession>
<dbReference type="Proteomes" id="UP001362999">
    <property type="component" value="Unassembled WGS sequence"/>
</dbReference>
<evidence type="ECO:0000313" key="1">
    <source>
        <dbReference type="EMBL" id="KAK6987842.1"/>
    </source>
</evidence>